<dbReference type="AlphaFoldDB" id="A0AAV5HSA5"/>
<evidence type="ECO:0000313" key="2">
    <source>
        <dbReference type="EMBL" id="GKU91703.1"/>
    </source>
</evidence>
<organism evidence="2 3">
    <name type="scientific">Rubroshorea leprosula</name>
    <dbReference type="NCBI Taxonomy" id="152421"/>
    <lineage>
        <taxon>Eukaryota</taxon>
        <taxon>Viridiplantae</taxon>
        <taxon>Streptophyta</taxon>
        <taxon>Embryophyta</taxon>
        <taxon>Tracheophyta</taxon>
        <taxon>Spermatophyta</taxon>
        <taxon>Magnoliopsida</taxon>
        <taxon>eudicotyledons</taxon>
        <taxon>Gunneridae</taxon>
        <taxon>Pentapetalae</taxon>
        <taxon>rosids</taxon>
        <taxon>malvids</taxon>
        <taxon>Malvales</taxon>
        <taxon>Dipterocarpaceae</taxon>
        <taxon>Rubroshorea</taxon>
    </lineage>
</organism>
<feature type="chain" id="PRO_5043708437" evidence="1">
    <location>
        <begin position="22"/>
        <end position="111"/>
    </location>
</feature>
<protein>
    <submittedName>
        <fullName evidence="2">Uncharacterized protein</fullName>
    </submittedName>
</protein>
<gene>
    <name evidence="2" type="ORF">SLEP1_g5534</name>
</gene>
<name>A0AAV5HSA5_9ROSI</name>
<dbReference type="Proteomes" id="UP001054252">
    <property type="component" value="Unassembled WGS sequence"/>
</dbReference>
<accession>A0AAV5HSA5</accession>
<feature type="signal peptide" evidence="1">
    <location>
        <begin position="1"/>
        <end position="21"/>
    </location>
</feature>
<evidence type="ECO:0000313" key="3">
    <source>
        <dbReference type="Proteomes" id="UP001054252"/>
    </source>
</evidence>
<comment type="caution">
    <text evidence="2">The sequence shown here is derived from an EMBL/GenBank/DDBJ whole genome shotgun (WGS) entry which is preliminary data.</text>
</comment>
<keyword evidence="1" id="KW-0732">Signal</keyword>
<keyword evidence="3" id="KW-1185">Reference proteome</keyword>
<evidence type="ECO:0000256" key="1">
    <source>
        <dbReference type="SAM" id="SignalP"/>
    </source>
</evidence>
<proteinExistence type="predicted"/>
<sequence>MAHICWFQGVFWVAFPEKICSFCDFNWHYIFVLDLVRLPSLCSIPTAFSLRFSGKVDSVFKDLLSKNTRSEPISSFSVAHGTQSKCKATYLSLKKWRTEINCKVLKCHEER</sequence>
<dbReference type="EMBL" id="BPVZ01000005">
    <property type="protein sequence ID" value="GKU91703.1"/>
    <property type="molecule type" value="Genomic_DNA"/>
</dbReference>
<reference evidence="2 3" key="1">
    <citation type="journal article" date="2021" name="Commun. Biol.">
        <title>The genome of Shorea leprosula (Dipterocarpaceae) highlights the ecological relevance of drought in aseasonal tropical rainforests.</title>
        <authorList>
            <person name="Ng K.K.S."/>
            <person name="Kobayashi M.J."/>
            <person name="Fawcett J.A."/>
            <person name="Hatakeyama M."/>
            <person name="Paape T."/>
            <person name="Ng C.H."/>
            <person name="Ang C.C."/>
            <person name="Tnah L.H."/>
            <person name="Lee C.T."/>
            <person name="Nishiyama T."/>
            <person name="Sese J."/>
            <person name="O'Brien M.J."/>
            <person name="Copetti D."/>
            <person name="Mohd Noor M.I."/>
            <person name="Ong R.C."/>
            <person name="Putra M."/>
            <person name="Sireger I.Z."/>
            <person name="Indrioko S."/>
            <person name="Kosugi Y."/>
            <person name="Izuno A."/>
            <person name="Isagi Y."/>
            <person name="Lee S.L."/>
            <person name="Shimizu K.K."/>
        </authorList>
    </citation>
    <scope>NUCLEOTIDE SEQUENCE [LARGE SCALE GENOMIC DNA]</scope>
    <source>
        <strain evidence="2">214</strain>
    </source>
</reference>